<dbReference type="CDD" id="cd14014">
    <property type="entry name" value="STKc_PknB_like"/>
    <property type="match status" value="1"/>
</dbReference>
<dbReference type="InterPro" id="IPR000719">
    <property type="entry name" value="Prot_kinase_dom"/>
</dbReference>
<dbReference type="EMBL" id="DSPX01000090">
    <property type="protein sequence ID" value="HGG00787.1"/>
    <property type="molecule type" value="Genomic_DNA"/>
</dbReference>
<dbReference type="Gene3D" id="1.10.510.10">
    <property type="entry name" value="Transferase(Phosphotransferase) domain 1"/>
    <property type="match status" value="1"/>
</dbReference>
<dbReference type="Gene3D" id="3.40.50.300">
    <property type="entry name" value="P-loop containing nucleotide triphosphate hydrolases"/>
    <property type="match status" value="1"/>
</dbReference>
<dbReference type="InterPro" id="IPR053159">
    <property type="entry name" value="Hybrid_Histidine_Kinase"/>
</dbReference>
<dbReference type="PANTHER" id="PTHR43642:SF1">
    <property type="entry name" value="HYBRID SIGNAL TRANSDUCTION HISTIDINE KINASE G"/>
    <property type="match status" value="1"/>
</dbReference>
<dbReference type="InterPro" id="IPR027417">
    <property type="entry name" value="P-loop_NTPase"/>
</dbReference>
<dbReference type="GO" id="GO:0004672">
    <property type="term" value="F:protein kinase activity"/>
    <property type="evidence" value="ECO:0007669"/>
    <property type="project" value="InterPro"/>
</dbReference>
<dbReference type="Gene3D" id="3.30.200.20">
    <property type="entry name" value="Phosphorylase Kinase, domain 1"/>
    <property type="match status" value="1"/>
</dbReference>
<dbReference type="SUPFAM" id="SSF55781">
    <property type="entry name" value="GAF domain-like"/>
    <property type="match status" value="1"/>
</dbReference>
<evidence type="ECO:0000259" key="1">
    <source>
        <dbReference type="PROSITE" id="PS50011"/>
    </source>
</evidence>
<name>A0A7C3ZWV1_9CYAN</name>
<evidence type="ECO:0000313" key="2">
    <source>
        <dbReference type="EMBL" id="HGG00787.1"/>
    </source>
</evidence>
<dbReference type="SUPFAM" id="SSF56112">
    <property type="entry name" value="Protein kinase-like (PK-like)"/>
    <property type="match status" value="1"/>
</dbReference>
<keyword evidence="2" id="KW-0808">Transferase</keyword>
<protein>
    <submittedName>
        <fullName evidence="2">Serine/threonine-protein kinase PknK</fullName>
    </submittedName>
</protein>
<organism evidence="2">
    <name type="scientific">Planktothricoides sp. SpSt-374</name>
    <dbReference type="NCBI Taxonomy" id="2282167"/>
    <lineage>
        <taxon>Bacteria</taxon>
        <taxon>Bacillati</taxon>
        <taxon>Cyanobacteriota</taxon>
        <taxon>Cyanophyceae</taxon>
        <taxon>Oscillatoriophycideae</taxon>
        <taxon>Oscillatoriales</taxon>
        <taxon>Oscillatoriaceae</taxon>
        <taxon>Planktothricoides</taxon>
    </lineage>
</organism>
<dbReference type="Pfam" id="PF13191">
    <property type="entry name" value="AAA_16"/>
    <property type="match status" value="1"/>
</dbReference>
<dbReference type="PANTHER" id="PTHR43642">
    <property type="entry name" value="HYBRID SIGNAL TRANSDUCTION HISTIDINE KINASE G"/>
    <property type="match status" value="1"/>
</dbReference>
<keyword evidence="2" id="KW-0418">Kinase</keyword>
<dbReference type="PROSITE" id="PS50011">
    <property type="entry name" value="PROTEIN_KINASE_DOM"/>
    <property type="match status" value="1"/>
</dbReference>
<comment type="caution">
    <text evidence="2">The sequence shown here is derived from an EMBL/GenBank/DDBJ whole genome shotgun (WGS) entry which is preliminary data.</text>
</comment>
<dbReference type="InterPro" id="IPR011990">
    <property type="entry name" value="TPR-like_helical_dom_sf"/>
</dbReference>
<gene>
    <name evidence="2" type="ORF">ENR15_09095</name>
</gene>
<dbReference type="SUPFAM" id="SSF48452">
    <property type="entry name" value="TPR-like"/>
    <property type="match status" value="1"/>
</dbReference>
<dbReference type="Pfam" id="PF00069">
    <property type="entry name" value="Pkinase"/>
    <property type="match status" value="1"/>
</dbReference>
<accession>A0A7C3ZWV1</accession>
<dbReference type="InterPro" id="IPR011009">
    <property type="entry name" value="Kinase-like_dom_sf"/>
</dbReference>
<dbReference type="InterPro" id="IPR029016">
    <property type="entry name" value="GAF-like_dom_sf"/>
</dbReference>
<proteinExistence type="predicted"/>
<dbReference type="SUPFAM" id="SSF52540">
    <property type="entry name" value="P-loop containing nucleoside triphosphate hydrolases"/>
    <property type="match status" value="1"/>
</dbReference>
<dbReference type="GO" id="GO:0005524">
    <property type="term" value="F:ATP binding"/>
    <property type="evidence" value="ECO:0007669"/>
    <property type="project" value="InterPro"/>
</dbReference>
<feature type="domain" description="Protein kinase" evidence="1">
    <location>
        <begin position="7"/>
        <end position="292"/>
    </location>
</feature>
<reference evidence="2" key="1">
    <citation type="journal article" date="2020" name="mSystems">
        <title>Genome- and Community-Level Interaction Insights into Carbon Utilization and Element Cycling Functions of Hydrothermarchaeota in Hydrothermal Sediment.</title>
        <authorList>
            <person name="Zhou Z."/>
            <person name="Liu Y."/>
            <person name="Xu W."/>
            <person name="Pan J."/>
            <person name="Luo Z.H."/>
            <person name="Li M."/>
        </authorList>
    </citation>
    <scope>NUCLEOTIDE SEQUENCE [LARGE SCALE GENOMIC DNA]</scope>
    <source>
        <strain evidence="2">SpSt-374</strain>
    </source>
</reference>
<sequence>MLTLSGFSIQAQIYESINSLVYRATRLDNNQPVIVKLHKKKYPTPQELDRYRTEYEITKSLHSPGAIKAYDLQKYHNSILIILEDFGGESLKIWQNQRQFTLEEFLQIAIATADSLAQIHAANTIHKDINPSNIVYNPATRQLKIIDFGIATQLTRENTPLKNPNIIEGTLAYMSPEQTGRMNRSLDYRTDFYSLGVTFYELLTKQLPFDTTDPLELVHCHIAKQPVPPHVVAAQYSAAQLSHNYPHLGTTVTPLAPIPPIISEIVMKLMAKSPEDRYQSAWGLKADLEECFKQLQNNGTISDFTLAYQDISDKFQIPQKLYGRETEISTIISLFEQAMSQSQMMLVAGYSGIGKSALVQELYKPVTEKRGYFIAGKFDQYQRNIPYSALVSAFGELVKQLLSENEAQLKQWRGKLQRALGLNGQIIIDVIPEIELIIGSQPAVPELGLTESQNRFNLVFQNFIKVFTQPKHPLALFLDDLQWADGASLQLMQVLMGAASPGLFLIGAYRDNEIFPGHPLILTFEEIAKNGTKIERIYLSPLDLSTVTTIIADTLKCPESRAKPLAELVHFKTGGNPFFMNEFLKSLYADGWLELVRFNPPDTDNTGAAVIPVGWQWNLAHIQQRAFTDNVVELIASKIQKLPESTQKILKIAAGIGNQFNLEILGLIGNKSWDELVGDLHPAVAESLVVPLGNRGELELAVARAEFLSCPLPSAQWASLEYQFVHDRVQQAAYSLISPAEKPRLHWQLGQLLLANTPADRLEEKIFDTVNQLNLGSELISQAAARLQLAQLNLMAGQKAKASAAYQPALNYLQLGIGFLEANSWQSQYHLTLQLHVAAAEVAYLTRDFAQMQALGEIVLENANNLLDKVKVYEIQLAACTALVQPQKAVAMGREVLQLLGVKFPENLTPEDVDRALAQTATMLMGKNIPDLRQLPEMTDPEKLAALRILSSLVSPTYISAPLLLPLVIVKMVHLSVAYGNAPLSAFAYGLYGLILTGVVLNIETGYQFGELALHLLEKFHANYLKTKIFYTVGVHIIHAKHHVRETIALLKEGYAQGLETGDLELGYSAKEIAQYSYFIGVNLASLEAEVAAYCQTLGQFQQANALNYTRIVHQAILNLLGEAANPWDLVGAAYNAGEMLPFHIKAQDGTGLHFFYFHKMLLCYLFDQPQLAFANGLQAAQYLGAVTGQLNVPLFWFYDSLVRLALCGDGEENAAQKTQQLLAVETNQEKLQIWVKHAPMNFQHKVELVAAERFRVLGENALAIDCYDRAISLAQNHEYLNDQALALELAAKFYLSQGKELTARAYMQEAYYCYQLWGAAAKLQDLETRYRQLLKVPITEIKDSTNHPVVTTTGTGVNLDIATIIKATEAISGEILLDKLLSRLMQMLMENAAAQRGYLILARHGKLLIEAEGSIENETVTVLQSIPVANCAGIPLAIVNYVARTQKPVVLNDATREGNFTKYAYIQKC</sequence>
<dbReference type="InterPro" id="IPR041664">
    <property type="entry name" value="AAA_16"/>
</dbReference>
<dbReference type="Gene3D" id="3.30.450.40">
    <property type="match status" value="1"/>
</dbReference>